<protein>
    <submittedName>
        <fullName evidence="1">Uncharacterized protein</fullName>
    </submittedName>
</protein>
<dbReference type="AlphaFoldDB" id="A0A2N0QZE0"/>
<dbReference type="Proteomes" id="UP000232688">
    <property type="component" value="Unassembled WGS sequence"/>
</dbReference>
<gene>
    <name evidence="1" type="ORF">RhiirA1_474017</name>
</gene>
<name>A0A2N0QZE0_9GLOM</name>
<evidence type="ECO:0000313" key="1">
    <source>
        <dbReference type="EMBL" id="PKC56426.1"/>
    </source>
</evidence>
<organism evidence="1 2">
    <name type="scientific">Rhizophagus irregularis</name>
    <dbReference type="NCBI Taxonomy" id="588596"/>
    <lineage>
        <taxon>Eukaryota</taxon>
        <taxon>Fungi</taxon>
        <taxon>Fungi incertae sedis</taxon>
        <taxon>Mucoromycota</taxon>
        <taxon>Glomeromycotina</taxon>
        <taxon>Glomeromycetes</taxon>
        <taxon>Glomerales</taxon>
        <taxon>Glomeraceae</taxon>
        <taxon>Rhizophagus</taxon>
    </lineage>
</organism>
<reference evidence="1 2" key="2">
    <citation type="submission" date="2017-10" db="EMBL/GenBank/DDBJ databases">
        <title>Genome analyses suggest a sexual origin of heterokaryosis in a supposedly ancient asexual fungus.</title>
        <authorList>
            <person name="Corradi N."/>
            <person name="Sedzielewska K."/>
            <person name="Noel J."/>
            <person name="Charron P."/>
            <person name="Farinelli L."/>
            <person name="Marton T."/>
            <person name="Kruger M."/>
            <person name="Pelin A."/>
            <person name="Brachmann A."/>
            <person name="Corradi N."/>
        </authorList>
    </citation>
    <scope>NUCLEOTIDE SEQUENCE [LARGE SCALE GENOMIC DNA]</scope>
    <source>
        <strain evidence="1 2">A1</strain>
    </source>
</reference>
<dbReference type="EMBL" id="LLXH01002152">
    <property type="protein sequence ID" value="PKC56426.1"/>
    <property type="molecule type" value="Genomic_DNA"/>
</dbReference>
<reference evidence="1 2" key="1">
    <citation type="submission" date="2017-10" db="EMBL/GenBank/DDBJ databases">
        <title>Extensive intraspecific genome diversity in a model arbuscular mycorrhizal fungus.</title>
        <authorList>
            <person name="Chen E.C.H."/>
            <person name="Morin E."/>
            <person name="Baudet D."/>
            <person name="Noel J."/>
            <person name="Ndikumana S."/>
            <person name="Charron P."/>
            <person name="St-Onge C."/>
            <person name="Giorgi J."/>
            <person name="Grigoriev I.V."/>
            <person name="Roux C."/>
            <person name="Martin F.M."/>
            <person name="Corradi N."/>
        </authorList>
    </citation>
    <scope>NUCLEOTIDE SEQUENCE [LARGE SCALE GENOMIC DNA]</scope>
    <source>
        <strain evidence="1 2">A1</strain>
    </source>
</reference>
<accession>A0A2N0QZE0</accession>
<sequence>MEPIKDFGIQRFWIKPIKDIGIQRFWMEPIDDFSSGWNLSMILEFRSILSPECRITALDSYFKGPGSIYGYPDKIFVLQFLTLETKVLWFSDFGDNRFFDYWTLKTTDGFSLGLNFGDDRYENLTGIPIRRSAAFLEGISKASVGVGASAEAGAEAGADASAGEDFLDENFEGLRLLRGPRLLG</sequence>
<comment type="caution">
    <text evidence="1">The sequence shown here is derived from an EMBL/GenBank/DDBJ whole genome shotgun (WGS) entry which is preliminary data.</text>
</comment>
<dbReference type="VEuPathDB" id="FungiDB:RhiirA1_474017"/>
<proteinExistence type="predicted"/>
<evidence type="ECO:0000313" key="2">
    <source>
        <dbReference type="Proteomes" id="UP000232688"/>
    </source>
</evidence>